<dbReference type="Proteomes" id="UP000887569">
    <property type="component" value="Unplaced"/>
</dbReference>
<organism evidence="2 3">
    <name type="scientific">Parascaris univalens</name>
    <name type="common">Nematode worm</name>
    <dbReference type="NCBI Taxonomy" id="6257"/>
    <lineage>
        <taxon>Eukaryota</taxon>
        <taxon>Metazoa</taxon>
        <taxon>Ecdysozoa</taxon>
        <taxon>Nematoda</taxon>
        <taxon>Chromadorea</taxon>
        <taxon>Rhabditida</taxon>
        <taxon>Spirurina</taxon>
        <taxon>Ascaridomorpha</taxon>
        <taxon>Ascaridoidea</taxon>
        <taxon>Ascarididae</taxon>
        <taxon>Parascaris</taxon>
    </lineage>
</organism>
<feature type="region of interest" description="Disordered" evidence="1">
    <location>
        <begin position="1"/>
        <end position="29"/>
    </location>
</feature>
<protein>
    <submittedName>
        <fullName evidence="3">Uncharacterized protein</fullName>
    </submittedName>
</protein>
<keyword evidence="2" id="KW-1185">Reference proteome</keyword>
<feature type="compositionally biased region" description="Polar residues" evidence="1">
    <location>
        <begin position="1"/>
        <end position="10"/>
    </location>
</feature>
<dbReference type="AlphaFoldDB" id="A0A915AKH0"/>
<feature type="compositionally biased region" description="Basic and acidic residues" evidence="1">
    <location>
        <begin position="18"/>
        <end position="29"/>
    </location>
</feature>
<sequence>MIEVINCNSGRQKKPHQRKDVSERFETLL</sequence>
<proteinExistence type="predicted"/>
<evidence type="ECO:0000313" key="2">
    <source>
        <dbReference type="Proteomes" id="UP000887569"/>
    </source>
</evidence>
<reference evidence="3" key="1">
    <citation type="submission" date="2022-11" db="UniProtKB">
        <authorList>
            <consortium name="WormBaseParasite"/>
        </authorList>
    </citation>
    <scope>IDENTIFICATION</scope>
</reference>
<evidence type="ECO:0000313" key="3">
    <source>
        <dbReference type="WBParaSite" id="PgR008_g211_t01"/>
    </source>
</evidence>
<evidence type="ECO:0000256" key="1">
    <source>
        <dbReference type="SAM" id="MobiDB-lite"/>
    </source>
</evidence>
<name>A0A915AKH0_PARUN</name>
<dbReference type="WBParaSite" id="PgR008_g211_t01">
    <property type="protein sequence ID" value="PgR008_g211_t01"/>
    <property type="gene ID" value="PgR008_g211"/>
</dbReference>
<accession>A0A915AKH0</accession>